<proteinExistence type="predicted"/>
<gene>
    <name evidence="1" type="ORF">NC653_025706</name>
</gene>
<name>A0AAD6MCS8_9ROSI</name>
<reference evidence="1" key="1">
    <citation type="journal article" date="2023" name="Mol. Ecol. Resour.">
        <title>Chromosome-level genome assembly of a triploid poplar Populus alba 'Berolinensis'.</title>
        <authorList>
            <person name="Chen S."/>
            <person name="Yu Y."/>
            <person name="Wang X."/>
            <person name="Wang S."/>
            <person name="Zhang T."/>
            <person name="Zhou Y."/>
            <person name="He R."/>
            <person name="Meng N."/>
            <person name="Wang Y."/>
            <person name="Liu W."/>
            <person name="Liu Z."/>
            <person name="Liu J."/>
            <person name="Guo Q."/>
            <person name="Huang H."/>
            <person name="Sederoff R.R."/>
            <person name="Wang G."/>
            <person name="Qu G."/>
            <person name="Chen S."/>
        </authorList>
    </citation>
    <scope>NUCLEOTIDE SEQUENCE</scope>
    <source>
        <strain evidence="1">SC-2020</strain>
    </source>
</reference>
<accession>A0AAD6MCS8</accession>
<dbReference type="Proteomes" id="UP001164929">
    <property type="component" value="Chromosome 10"/>
</dbReference>
<comment type="caution">
    <text evidence="1">The sequence shown here is derived from an EMBL/GenBank/DDBJ whole genome shotgun (WGS) entry which is preliminary data.</text>
</comment>
<evidence type="ECO:0000313" key="1">
    <source>
        <dbReference type="EMBL" id="KAJ6982679.1"/>
    </source>
</evidence>
<protein>
    <submittedName>
        <fullName evidence="1">Uncharacterized protein</fullName>
    </submittedName>
</protein>
<sequence>MGYPLRNLWQMNTKEKRAKRLVERWKKRKTFSLVFPPFGVVACLDSLGMKEKDAWVSRAYKNSSLSVQMRECPQ</sequence>
<keyword evidence="2" id="KW-1185">Reference proteome</keyword>
<organism evidence="1 2">
    <name type="scientific">Populus alba x Populus x berolinensis</name>
    <dbReference type="NCBI Taxonomy" id="444605"/>
    <lineage>
        <taxon>Eukaryota</taxon>
        <taxon>Viridiplantae</taxon>
        <taxon>Streptophyta</taxon>
        <taxon>Embryophyta</taxon>
        <taxon>Tracheophyta</taxon>
        <taxon>Spermatophyta</taxon>
        <taxon>Magnoliopsida</taxon>
        <taxon>eudicotyledons</taxon>
        <taxon>Gunneridae</taxon>
        <taxon>Pentapetalae</taxon>
        <taxon>rosids</taxon>
        <taxon>fabids</taxon>
        <taxon>Malpighiales</taxon>
        <taxon>Salicaceae</taxon>
        <taxon>Saliceae</taxon>
        <taxon>Populus</taxon>
    </lineage>
</organism>
<evidence type="ECO:0000313" key="2">
    <source>
        <dbReference type="Proteomes" id="UP001164929"/>
    </source>
</evidence>
<dbReference type="AlphaFoldDB" id="A0AAD6MCS8"/>
<dbReference type="EMBL" id="JAQIZT010000010">
    <property type="protein sequence ID" value="KAJ6982679.1"/>
    <property type="molecule type" value="Genomic_DNA"/>
</dbReference>